<gene>
    <name evidence="2" type="ORF">CLIB1423_18S02652</name>
</gene>
<feature type="region of interest" description="Disordered" evidence="1">
    <location>
        <begin position="21"/>
        <end position="94"/>
    </location>
</feature>
<sequence>MFLAGLRRQGGNSYRLLLASSRSLSSKPPPSAVPPVNGEEAPATKAKVASTKSKPTTVTAAGKPEAESKDAEASPAASPRKRLSKKKVQQQQQPITVSSKYISFDDFPQLPKEIRNASDGLLNQVRLNRKFYPSGNDPEVESSGTSSIPIPVSVSQSPKLETQNIPYHDFSIPSQHLRGYHPQVMEADRLLNELNDFSAVFEFSELNQPPHAEHPLKRSWSKMIPINPGLHSISNEYLWELAPSGKIFQSPPFDSHTYTIDGFKDWEEKMKYKAKVEFEEDFKEQAETNQAIKEFNKNKSFITSTTGGGRKKLNRKLVKTFKKLKNEGKLGKKDENDD</sequence>
<feature type="compositionally biased region" description="Low complexity" evidence="1">
    <location>
        <begin position="41"/>
        <end position="61"/>
    </location>
</feature>
<dbReference type="EMBL" id="CAKXYY010000018">
    <property type="protein sequence ID" value="CAH2354741.1"/>
    <property type="molecule type" value="Genomic_DNA"/>
</dbReference>
<keyword evidence="3" id="KW-1185">Reference proteome</keyword>
<proteinExistence type="predicted"/>
<evidence type="ECO:0000256" key="1">
    <source>
        <dbReference type="SAM" id="MobiDB-lite"/>
    </source>
</evidence>
<dbReference type="Proteomes" id="UP000837801">
    <property type="component" value="Unassembled WGS sequence"/>
</dbReference>
<protein>
    <submittedName>
        <fullName evidence="2">Uncharacterized protein</fullName>
    </submittedName>
</protein>
<dbReference type="AlphaFoldDB" id="A0A9P0QUD1"/>
<name>A0A9P0QUD1_9ASCO</name>
<feature type="compositionally biased region" description="Basic residues" evidence="1">
    <location>
        <begin position="79"/>
        <end position="88"/>
    </location>
</feature>
<evidence type="ECO:0000313" key="2">
    <source>
        <dbReference type="EMBL" id="CAH2354741.1"/>
    </source>
</evidence>
<reference evidence="2" key="1">
    <citation type="submission" date="2022-03" db="EMBL/GenBank/DDBJ databases">
        <authorList>
            <person name="Legras J.-L."/>
            <person name="Devillers H."/>
            <person name="Grondin C."/>
        </authorList>
    </citation>
    <scope>NUCLEOTIDE SEQUENCE</scope>
    <source>
        <strain evidence="2">CLIB 1423</strain>
    </source>
</reference>
<accession>A0A9P0QUD1</accession>
<comment type="caution">
    <text evidence="2">The sequence shown here is derived from an EMBL/GenBank/DDBJ whole genome shotgun (WGS) entry which is preliminary data.</text>
</comment>
<dbReference type="OrthoDB" id="4012429at2759"/>
<organism evidence="2 3">
    <name type="scientific">[Candida] railenensis</name>
    <dbReference type="NCBI Taxonomy" id="45579"/>
    <lineage>
        <taxon>Eukaryota</taxon>
        <taxon>Fungi</taxon>
        <taxon>Dikarya</taxon>
        <taxon>Ascomycota</taxon>
        <taxon>Saccharomycotina</taxon>
        <taxon>Pichiomycetes</taxon>
        <taxon>Debaryomycetaceae</taxon>
        <taxon>Kurtzmaniella</taxon>
    </lineage>
</organism>
<evidence type="ECO:0000313" key="3">
    <source>
        <dbReference type="Proteomes" id="UP000837801"/>
    </source>
</evidence>